<sequence length="106" mass="11582">MKSLTPRFKPTRSANYLCFALPVRSPTPTRVAGQADGPRHEIQVPSMGFISTANRNSKAPRAQAFREQPLAGSDTRLKSHVAELYESSAERGRSRLVEPGSTAEIS</sequence>
<accession>A0ACC2HRG8</accession>
<organism evidence="1 2">
    <name type="scientific">Boeremia exigua</name>
    <dbReference type="NCBI Taxonomy" id="749465"/>
    <lineage>
        <taxon>Eukaryota</taxon>
        <taxon>Fungi</taxon>
        <taxon>Dikarya</taxon>
        <taxon>Ascomycota</taxon>
        <taxon>Pezizomycotina</taxon>
        <taxon>Dothideomycetes</taxon>
        <taxon>Pleosporomycetidae</taxon>
        <taxon>Pleosporales</taxon>
        <taxon>Pleosporineae</taxon>
        <taxon>Didymellaceae</taxon>
        <taxon>Boeremia</taxon>
    </lineage>
</organism>
<gene>
    <name evidence="1" type="ORF">OPT61_g10184</name>
</gene>
<evidence type="ECO:0000313" key="2">
    <source>
        <dbReference type="Proteomes" id="UP001153331"/>
    </source>
</evidence>
<comment type="caution">
    <text evidence="1">The sequence shown here is derived from an EMBL/GenBank/DDBJ whole genome shotgun (WGS) entry which is preliminary data.</text>
</comment>
<dbReference type="EMBL" id="JAPHNI010001507">
    <property type="protein sequence ID" value="KAJ8105428.1"/>
    <property type="molecule type" value="Genomic_DNA"/>
</dbReference>
<dbReference type="Proteomes" id="UP001153331">
    <property type="component" value="Unassembled WGS sequence"/>
</dbReference>
<keyword evidence="2" id="KW-1185">Reference proteome</keyword>
<protein>
    <submittedName>
        <fullName evidence="1">Uncharacterized protein</fullName>
    </submittedName>
</protein>
<proteinExistence type="predicted"/>
<evidence type="ECO:0000313" key="1">
    <source>
        <dbReference type="EMBL" id="KAJ8105428.1"/>
    </source>
</evidence>
<reference evidence="1" key="1">
    <citation type="submission" date="2022-11" db="EMBL/GenBank/DDBJ databases">
        <title>Genome Sequence of Boeremia exigua.</title>
        <authorList>
            <person name="Buettner E."/>
        </authorList>
    </citation>
    <scope>NUCLEOTIDE SEQUENCE</scope>
    <source>
        <strain evidence="1">CU02</strain>
    </source>
</reference>
<name>A0ACC2HRG8_9PLEO</name>